<feature type="compositionally biased region" description="Low complexity" evidence="2">
    <location>
        <begin position="1168"/>
        <end position="1179"/>
    </location>
</feature>
<name>A0A7S3QSG0_DUNTE</name>
<evidence type="ECO:0000256" key="2">
    <source>
        <dbReference type="SAM" id="MobiDB-lite"/>
    </source>
</evidence>
<dbReference type="InterPro" id="IPR039889">
    <property type="entry name" value="CCD33"/>
</dbReference>
<feature type="region of interest" description="Disordered" evidence="2">
    <location>
        <begin position="440"/>
        <end position="463"/>
    </location>
</feature>
<dbReference type="PANTHER" id="PTHR21623">
    <property type="entry name" value="SPERIOLIN-BINDING FACTOR"/>
    <property type="match status" value="1"/>
</dbReference>
<feature type="compositionally biased region" description="Polar residues" evidence="2">
    <location>
        <begin position="1201"/>
        <end position="1217"/>
    </location>
</feature>
<reference evidence="4" key="1">
    <citation type="submission" date="2021-01" db="EMBL/GenBank/DDBJ databases">
        <authorList>
            <person name="Corre E."/>
            <person name="Pelletier E."/>
            <person name="Niang G."/>
            <person name="Scheremetjew M."/>
            <person name="Finn R."/>
            <person name="Kale V."/>
            <person name="Holt S."/>
            <person name="Cochrane G."/>
            <person name="Meng A."/>
            <person name="Brown T."/>
            <person name="Cohen L."/>
        </authorList>
    </citation>
    <scope>NUCLEOTIDE SEQUENCE</scope>
    <source>
        <strain evidence="4">CCMP1320</strain>
    </source>
</reference>
<dbReference type="InterPro" id="IPR000008">
    <property type="entry name" value="C2_dom"/>
</dbReference>
<feature type="domain" description="C2" evidence="3">
    <location>
        <begin position="249"/>
        <end position="348"/>
    </location>
</feature>
<feature type="coiled-coil region" evidence="1">
    <location>
        <begin position="852"/>
        <end position="879"/>
    </location>
</feature>
<dbReference type="EMBL" id="HBIP01011243">
    <property type="protein sequence ID" value="CAE0491224.1"/>
    <property type="molecule type" value="Transcribed_RNA"/>
</dbReference>
<proteinExistence type="predicted"/>
<dbReference type="GO" id="GO:0005777">
    <property type="term" value="C:peroxisome"/>
    <property type="evidence" value="ECO:0007669"/>
    <property type="project" value="TreeGrafter"/>
</dbReference>
<feature type="coiled-coil region" evidence="1">
    <location>
        <begin position="946"/>
        <end position="994"/>
    </location>
</feature>
<evidence type="ECO:0000256" key="1">
    <source>
        <dbReference type="SAM" id="Coils"/>
    </source>
</evidence>
<organism evidence="4">
    <name type="scientific">Dunaliella tertiolecta</name>
    <name type="common">Green alga</name>
    <dbReference type="NCBI Taxonomy" id="3047"/>
    <lineage>
        <taxon>Eukaryota</taxon>
        <taxon>Viridiplantae</taxon>
        <taxon>Chlorophyta</taxon>
        <taxon>core chlorophytes</taxon>
        <taxon>Chlorophyceae</taxon>
        <taxon>CS clade</taxon>
        <taxon>Chlamydomonadales</taxon>
        <taxon>Dunaliellaceae</taxon>
        <taxon>Dunaliella</taxon>
    </lineage>
</organism>
<feature type="region of interest" description="Disordered" evidence="2">
    <location>
        <begin position="1231"/>
        <end position="1336"/>
    </location>
</feature>
<accession>A0A7S3QSG0</accession>
<feature type="compositionally biased region" description="Basic and acidic residues" evidence="2">
    <location>
        <begin position="1327"/>
        <end position="1336"/>
    </location>
</feature>
<feature type="compositionally biased region" description="Polar residues" evidence="2">
    <location>
        <begin position="1237"/>
        <end position="1249"/>
    </location>
</feature>
<feature type="compositionally biased region" description="Low complexity" evidence="2">
    <location>
        <begin position="1147"/>
        <end position="1161"/>
    </location>
</feature>
<feature type="compositionally biased region" description="Gly residues" evidence="2">
    <location>
        <begin position="1287"/>
        <end position="1313"/>
    </location>
</feature>
<gene>
    <name evidence="4" type="ORF">DTER00134_LOCUS6297</name>
</gene>
<protein>
    <recommendedName>
        <fullName evidence="3">C2 domain-containing protein</fullName>
    </recommendedName>
</protein>
<keyword evidence="1" id="KW-0175">Coiled coil</keyword>
<sequence>MAAKTLRVAILGIKVPEARRYHVSVQVLAKGQAPAGVVALDGSTFDLRPDQVARTETTPLEANPMFLNRVFVMRLPDSLKTSPSILLHCNLFATPSLGTSNAGAIVAGKEVDELIGAATLQIRGDVAARLLRGERCTLPAVLGSGASEDSGGVRDAIALASMFGARAAREVLLELMLLDANLTLPRDAPLLPAPTLSLSPSLAPGESLPLGLSLTDASVGGGGLALAVAAAQAKMNGSSVNGGPPALCKLQVLVVRAENLPTVRDVAGAEVAPDTFVSAASMREVRNRATPKAVTSTVCASQNPMWGQVLEVHYAEQELGDEQVCLGIVNDSNSRLMLKASIPLAPLVPRVHYNLKVTMPGGLLGSSVALYVSLCLMDCPKMEHRQLQRAKPPLKHVLEARLAACSHQLSAIVKASNPPSSGVQYQEVFGVWSVLPSSDTNPTKASSNAIDAEATDGLPKADAAEGAGSAMDAEAINGVAGASQTKNAKQPVEALRASDLYAHIDASNPTDALKTMQALADRVAAAGAEAAQQLCGTREALPLQLCGSPDAGKEESLLWGPDHMVSLLTRDPANTSLQLELHALSAGQPVSLPLARILVPMPKTSQSSPTADVHSSSTVHDGIPLQACNLPGTTCRMELCLWQLGAYLERLLRSIPPEDTGVGLSSSLQDPKSMLSQMSWQDMGTSQKLDRSVGFKDADRSCVTILEALVDDLLMKQIAIERITRLQDTSEARSEIMGWRVADAEQRSKTLLQENQRLRQLLHEDKEAQRSPPVLEISPNLSREQLVERTETALAAYSRERRRNTELVHRLQQMHSEQVDVLEMKKRYQELQTAHMELGRAMSDPSNNANKMAKYRATLKTQEEVIANLELLLSQAMAKAKVLPTLEAKHKAVLAELDNIKRGPLIELDALRRGPLLELEWLRKEKQNVRPPPPQGMALGEVHELRKEHAREVHDLRAKQADLEERMAELVERNGQLEQEKERLRGKAEASREELVMTIKRYAEEISVLKWKLAEKDAQLMGGFGAGSAAGTHTPPWMAHTRASPLATPPAGYHPQPLSSTMSGGLPFVQIPTYSPTTSSHASLQPTPTRTPKPLSPPIPPPQHSHTSQQPSTLHHPSPPPTHHSRQPSQNGSSRNSMPGSPLQHNPLSSAPQQQQLAHQHPQPPSGMPGHMPLHPPGGAMKLTHNPDGSFSQQQQHQQQGRLSNSSMHSAQQQLQPLRTSNGSAHLQHLLQHPQQRASSADVSPQVPTSPIAAERSAVSASSKPSPPLAAGSAPLTKLPSLQRQGAGVGPGLNGGGQGRGLPGGPGGQGGTGMPPAMGQMLQAAWPRRDSPGSRV</sequence>
<feature type="compositionally biased region" description="Polar residues" evidence="2">
    <location>
        <begin position="440"/>
        <end position="449"/>
    </location>
</feature>
<feature type="region of interest" description="Disordered" evidence="2">
    <location>
        <begin position="1041"/>
        <end position="1217"/>
    </location>
</feature>
<dbReference type="PANTHER" id="PTHR21623:SF2">
    <property type="entry name" value="COILED-COIL DOMAIN-CONTAINING PROTEIN 33"/>
    <property type="match status" value="1"/>
</dbReference>
<evidence type="ECO:0000259" key="3">
    <source>
        <dbReference type="Pfam" id="PF00168"/>
    </source>
</evidence>
<evidence type="ECO:0000313" key="4">
    <source>
        <dbReference type="EMBL" id="CAE0491224.1"/>
    </source>
</evidence>
<feature type="compositionally biased region" description="Polar residues" evidence="2">
    <location>
        <begin position="1072"/>
        <end position="1085"/>
    </location>
</feature>
<feature type="compositionally biased region" description="Polar residues" evidence="2">
    <location>
        <begin position="1131"/>
        <end position="1146"/>
    </location>
</feature>
<feature type="compositionally biased region" description="Low complexity" evidence="2">
    <location>
        <begin position="1104"/>
        <end position="1116"/>
    </location>
</feature>
<dbReference type="SUPFAM" id="SSF49562">
    <property type="entry name" value="C2 domain (Calcium/lipid-binding domain, CaLB)"/>
    <property type="match status" value="1"/>
</dbReference>
<feature type="compositionally biased region" description="Low complexity" evidence="2">
    <location>
        <begin position="1257"/>
        <end position="1275"/>
    </location>
</feature>
<dbReference type="InterPro" id="IPR035892">
    <property type="entry name" value="C2_domain_sf"/>
</dbReference>
<dbReference type="Pfam" id="PF00168">
    <property type="entry name" value="C2"/>
    <property type="match status" value="1"/>
</dbReference>
<dbReference type="Gene3D" id="2.60.40.150">
    <property type="entry name" value="C2 domain"/>
    <property type="match status" value="1"/>
</dbReference>
<feature type="compositionally biased region" description="Pro residues" evidence="2">
    <location>
        <begin position="1089"/>
        <end position="1103"/>
    </location>
</feature>